<dbReference type="Proteomes" id="UP001500902">
    <property type="component" value="Unassembled WGS sequence"/>
</dbReference>
<comment type="caution">
    <text evidence="2">The sequence shown here is derived from an EMBL/GenBank/DDBJ whole genome shotgun (WGS) entry which is preliminary data.</text>
</comment>
<organism evidence="2 3">
    <name type="scientific">Nonomuraea antimicrobica</name>
    <dbReference type="NCBI Taxonomy" id="561173"/>
    <lineage>
        <taxon>Bacteria</taxon>
        <taxon>Bacillati</taxon>
        <taxon>Actinomycetota</taxon>
        <taxon>Actinomycetes</taxon>
        <taxon>Streptosporangiales</taxon>
        <taxon>Streptosporangiaceae</taxon>
        <taxon>Nonomuraea</taxon>
    </lineage>
</organism>
<dbReference type="EMBL" id="BAAAZP010000003">
    <property type="protein sequence ID" value="GAA3643021.1"/>
    <property type="molecule type" value="Genomic_DNA"/>
</dbReference>
<feature type="compositionally biased region" description="Basic and acidic residues" evidence="1">
    <location>
        <begin position="49"/>
        <end position="59"/>
    </location>
</feature>
<keyword evidence="3" id="KW-1185">Reference proteome</keyword>
<gene>
    <name evidence="2" type="ORF">GCM10022224_001710</name>
</gene>
<evidence type="ECO:0000256" key="1">
    <source>
        <dbReference type="SAM" id="MobiDB-lite"/>
    </source>
</evidence>
<protein>
    <submittedName>
        <fullName evidence="2">Uncharacterized protein</fullName>
    </submittedName>
</protein>
<reference evidence="3" key="1">
    <citation type="journal article" date="2019" name="Int. J. Syst. Evol. Microbiol.">
        <title>The Global Catalogue of Microorganisms (GCM) 10K type strain sequencing project: providing services to taxonomists for standard genome sequencing and annotation.</title>
        <authorList>
            <consortium name="The Broad Institute Genomics Platform"/>
            <consortium name="The Broad Institute Genome Sequencing Center for Infectious Disease"/>
            <person name="Wu L."/>
            <person name="Ma J."/>
        </authorList>
    </citation>
    <scope>NUCLEOTIDE SEQUENCE [LARGE SCALE GENOMIC DNA]</scope>
    <source>
        <strain evidence="3">JCM 16904</strain>
    </source>
</reference>
<proteinExistence type="predicted"/>
<name>A0ABP7AXG8_9ACTN</name>
<feature type="compositionally biased region" description="Gly residues" evidence="1">
    <location>
        <begin position="14"/>
        <end position="29"/>
    </location>
</feature>
<evidence type="ECO:0000313" key="2">
    <source>
        <dbReference type="EMBL" id="GAA3643021.1"/>
    </source>
</evidence>
<evidence type="ECO:0000313" key="3">
    <source>
        <dbReference type="Proteomes" id="UP001500902"/>
    </source>
</evidence>
<accession>A0ABP7AXG8</accession>
<sequence length="59" mass="6067">MVSMPSHGPRPGAVGPGDPGRGRTGGRGGETAAAARVQRFRPTNSGSWSEERKGSGAYR</sequence>
<feature type="region of interest" description="Disordered" evidence="1">
    <location>
        <begin position="1"/>
        <end position="59"/>
    </location>
</feature>